<protein>
    <submittedName>
        <fullName evidence="7">Agamous-like MADS-box protein AGL62</fullName>
    </submittedName>
</protein>
<evidence type="ECO:0000313" key="7">
    <source>
        <dbReference type="EMBL" id="KHN38970.1"/>
    </source>
</evidence>
<sequence length="93" mass="10478">MKKISNKCNLQVIFSKRQTGVFKKTSELATLCGVDLAVIIPPPFFTQDLNEDPSIVDEDELHAHLNCLSNQIAVEKQHVKDLNHLLKATEDHI</sequence>
<dbReference type="GO" id="GO:0000978">
    <property type="term" value="F:RNA polymerase II cis-regulatory region sequence-specific DNA binding"/>
    <property type="evidence" value="ECO:0007669"/>
    <property type="project" value="TreeGrafter"/>
</dbReference>
<dbReference type="GO" id="GO:0046983">
    <property type="term" value="F:protein dimerization activity"/>
    <property type="evidence" value="ECO:0007669"/>
    <property type="project" value="InterPro"/>
</dbReference>
<dbReference type="AlphaFoldDB" id="A0A0B2S141"/>
<keyword evidence="3" id="KW-0238">DNA-binding</keyword>
<dbReference type="EMBL" id="KN646443">
    <property type="protein sequence ID" value="KHN38970.1"/>
    <property type="molecule type" value="Genomic_DNA"/>
</dbReference>
<proteinExistence type="predicted"/>
<dbReference type="GO" id="GO:0005634">
    <property type="term" value="C:nucleus"/>
    <property type="evidence" value="ECO:0007669"/>
    <property type="project" value="UniProtKB-SubCell"/>
</dbReference>
<keyword evidence="4" id="KW-0804">Transcription</keyword>
<dbReference type="CDD" id="cd00120">
    <property type="entry name" value="MADS"/>
    <property type="match status" value="1"/>
</dbReference>
<evidence type="ECO:0000256" key="4">
    <source>
        <dbReference type="ARBA" id="ARBA00023163"/>
    </source>
</evidence>
<keyword evidence="2" id="KW-0805">Transcription regulation</keyword>
<dbReference type="PANTHER" id="PTHR11945">
    <property type="entry name" value="MADS BOX PROTEIN"/>
    <property type="match status" value="1"/>
</dbReference>
<name>A0A0B2S141_GLYSO</name>
<organism evidence="7">
    <name type="scientific">Glycine soja</name>
    <name type="common">Wild soybean</name>
    <dbReference type="NCBI Taxonomy" id="3848"/>
    <lineage>
        <taxon>Eukaryota</taxon>
        <taxon>Viridiplantae</taxon>
        <taxon>Streptophyta</taxon>
        <taxon>Embryophyta</taxon>
        <taxon>Tracheophyta</taxon>
        <taxon>Spermatophyta</taxon>
        <taxon>Magnoliopsida</taxon>
        <taxon>eudicotyledons</taxon>
        <taxon>Gunneridae</taxon>
        <taxon>Pentapetalae</taxon>
        <taxon>rosids</taxon>
        <taxon>fabids</taxon>
        <taxon>Fabales</taxon>
        <taxon>Fabaceae</taxon>
        <taxon>Papilionoideae</taxon>
        <taxon>50 kb inversion clade</taxon>
        <taxon>NPAAA clade</taxon>
        <taxon>indigoferoid/millettioid clade</taxon>
        <taxon>Phaseoleae</taxon>
        <taxon>Glycine</taxon>
        <taxon>Glycine subgen. Soja</taxon>
    </lineage>
</organism>
<reference evidence="7" key="1">
    <citation type="submission" date="2014-07" db="EMBL/GenBank/DDBJ databases">
        <title>Identification of a novel salt tolerance gene in wild soybean by whole-genome sequencing.</title>
        <authorList>
            <person name="Lam H.-M."/>
            <person name="Qi X."/>
            <person name="Li M.-W."/>
            <person name="Liu X."/>
            <person name="Xie M."/>
            <person name="Ni M."/>
            <person name="Xu X."/>
        </authorList>
    </citation>
    <scope>NUCLEOTIDE SEQUENCE [LARGE SCALE GENOMIC DNA]</scope>
    <source>
        <tissue evidence="7">Root</tissue>
    </source>
</reference>
<dbReference type="SMART" id="SM00432">
    <property type="entry name" value="MADS"/>
    <property type="match status" value="1"/>
</dbReference>
<evidence type="ECO:0000256" key="3">
    <source>
        <dbReference type="ARBA" id="ARBA00023125"/>
    </source>
</evidence>
<keyword evidence="5" id="KW-0539">Nucleus</keyword>
<evidence type="ECO:0000259" key="6">
    <source>
        <dbReference type="PROSITE" id="PS50066"/>
    </source>
</evidence>
<dbReference type="Pfam" id="PF00319">
    <property type="entry name" value="SRF-TF"/>
    <property type="match status" value="1"/>
</dbReference>
<dbReference type="PANTHER" id="PTHR11945:SF776">
    <property type="entry name" value="AGAMOUS-LIKE 50-RELATED"/>
    <property type="match status" value="1"/>
</dbReference>
<evidence type="ECO:0000256" key="5">
    <source>
        <dbReference type="ARBA" id="ARBA00023242"/>
    </source>
</evidence>
<evidence type="ECO:0000256" key="2">
    <source>
        <dbReference type="ARBA" id="ARBA00023015"/>
    </source>
</evidence>
<gene>
    <name evidence="7" type="ORF">glysoja_035098</name>
</gene>
<dbReference type="GO" id="GO:0000981">
    <property type="term" value="F:DNA-binding transcription factor activity, RNA polymerase II-specific"/>
    <property type="evidence" value="ECO:0007669"/>
    <property type="project" value="TreeGrafter"/>
</dbReference>
<dbReference type="PROSITE" id="PS50066">
    <property type="entry name" value="MADS_BOX_2"/>
    <property type="match status" value="1"/>
</dbReference>
<accession>A0A0B2S141</accession>
<dbReference type="SUPFAM" id="SSF55455">
    <property type="entry name" value="SRF-like"/>
    <property type="match status" value="1"/>
</dbReference>
<comment type="subcellular location">
    <subcellularLocation>
        <location evidence="1">Nucleus</location>
    </subcellularLocation>
</comment>
<evidence type="ECO:0000256" key="1">
    <source>
        <dbReference type="ARBA" id="ARBA00004123"/>
    </source>
</evidence>
<dbReference type="Proteomes" id="UP000053555">
    <property type="component" value="Unassembled WGS sequence"/>
</dbReference>
<dbReference type="Gene3D" id="3.40.1810.10">
    <property type="entry name" value="Transcription factor, MADS-box"/>
    <property type="match status" value="1"/>
</dbReference>
<dbReference type="InterPro" id="IPR002100">
    <property type="entry name" value="TF_MADSbox"/>
</dbReference>
<feature type="domain" description="MADS-box" evidence="6">
    <location>
        <begin position="1"/>
        <end position="40"/>
    </location>
</feature>
<dbReference type="InterPro" id="IPR036879">
    <property type="entry name" value="TF_MADSbox_sf"/>
</dbReference>